<dbReference type="PANTHER" id="PTHR36435:SF1">
    <property type="entry name" value="CAAX AMINO TERMINAL PROTEASE FAMILY PROTEIN"/>
    <property type="match status" value="1"/>
</dbReference>
<feature type="transmembrane region" description="Helical" evidence="1">
    <location>
        <begin position="57"/>
        <end position="79"/>
    </location>
</feature>
<reference evidence="3 4" key="1">
    <citation type="submission" date="2019-06" db="EMBL/GenBank/DDBJ databases">
        <title>Whole genome shotgun sequence of Vibrio comitans NBRC 102076.</title>
        <authorList>
            <person name="Hosoyama A."/>
            <person name="Uohara A."/>
            <person name="Ohji S."/>
            <person name="Ichikawa N."/>
        </authorList>
    </citation>
    <scope>NUCLEOTIDE SEQUENCE [LARGE SCALE GENOMIC DNA]</scope>
    <source>
        <strain evidence="3 4">NBRC 102076</strain>
    </source>
</reference>
<dbReference type="NCBIfam" id="NF033192">
    <property type="entry name" value="JDVT-CAAX"/>
    <property type="match status" value="1"/>
</dbReference>
<protein>
    <recommendedName>
        <fullName evidence="2">CAAX prenyl protease 2/Lysostaphin resistance protein A-like domain-containing protein</fullName>
    </recommendedName>
</protein>
<gene>
    <name evidence="3" type="ORF">VCO01S_18950</name>
</gene>
<dbReference type="InterPro" id="IPR003675">
    <property type="entry name" value="Rce1/LyrA-like_dom"/>
</dbReference>
<sequence length="165" mass="18472">MQYLKSLTLGALDEFALRGDARWILDRQFKVACLFGLAVGLVLLSSKVSTLNAGQSWQALVLVVLVSPLLEELLFRGMLQGRLLSLNWGSLSLLGFTSANLCCSLVFTAFHFTSHEPIWALSVLVPSLLFGYFRDRHNSVYPSIALHIFYNAVYFILPMLLGIRF</sequence>
<comment type="caution">
    <text evidence="3">The sequence shown here is derived from an EMBL/GenBank/DDBJ whole genome shotgun (WGS) entry which is preliminary data.</text>
</comment>
<feature type="transmembrane region" description="Helical" evidence="1">
    <location>
        <begin position="140"/>
        <end position="163"/>
    </location>
</feature>
<evidence type="ECO:0000313" key="3">
    <source>
        <dbReference type="EMBL" id="GEA60702.1"/>
    </source>
</evidence>
<dbReference type="EMBL" id="BJLH01000008">
    <property type="protein sequence ID" value="GEA60702.1"/>
    <property type="molecule type" value="Genomic_DNA"/>
</dbReference>
<evidence type="ECO:0000256" key="1">
    <source>
        <dbReference type="SAM" id="Phobius"/>
    </source>
</evidence>
<dbReference type="Proteomes" id="UP000318242">
    <property type="component" value="Unassembled WGS sequence"/>
</dbReference>
<dbReference type="OrthoDB" id="9799666at2"/>
<evidence type="ECO:0000259" key="2">
    <source>
        <dbReference type="Pfam" id="PF02517"/>
    </source>
</evidence>
<dbReference type="Pfam" id="PF02517">
    <property type="entry name" value="Rce1-like"/>
    <property type="match status" value="1"/>
</dbReference>
<dbReference type="AlphaFoldDB" id="A0A4Y3INP0"/>
<dbReference type="PANTHER" id="PTHR36435">
    <property type="entry name" value="SLR1288 PROTEIN"/>
    <property type="match status" value="1"/>
</dbReference>
<keyword evidence="1" id="KW-0812">Transmembrane</keyword>
<dbReference type="GO" id="GO:0080120">
    <property type="term" value="P:CAAX-box protein maturation"/>
    <property type="evidence" value="ECO:0007669"/>
    <property type="project" value="UniProtKB-ARBA"/>
</dbReference>
<dbReference type="GO" id="GO:0004175">
    <property type="term" value="F:endopeptidase activity"/>
    <property type="evidence" value="ECO:0007669"/>
    <property type="project" value="UniProtKB-ARBA"/>
</dbReference>
<feature type="transmembrane region" description="Helical" evidence="1">
    <location>
        <begin position="118"/>
        <end position="133"/>
    </location>
</feature>
<proteinExistence type="predicted"/>
<dbReference type="RefSeq" id="WP_141271109.1">
    <property type="nucleotide sequence ID" value="NZ_BJLH01000008.1"/>
</dbReference>
<accession>A0A4Y3INP0</accession>
<feature type="transmembrane region" description="Helical" evidence="1">
    <location>
        <begin position="31"/>
        <end position="51"/>
    </location>
</feature>
<dbReference type="InterPro" id="IPR052710">
    <property type="entry name" value="CAAX_protease"/>
</dbReference>
<feature type="transmembrane region" description="Helical" evidence="1">
    <location>
        <begin position="91"/>
        <end position="112"/>
    </location>
</feature>
<organism evidence="3 4">
    <name type="scientific">Vibrio comitans NBRC 102076</name>
    <dbReference type="NCBI Taxonomy" id="1219078"/>
    <lineage>
        <taxon>Bacteria</taxon>
        <taxon>Pseudomonadati</taxon>
        <taxon>Pseudomonadota</taxon>
        <taxon>Gammaproteobacteria</taxon>
        <taxon>Vibrionales</taxon>
        <taxon>Vibrionaceae</taxon>
        <taxon>Vibrio</taxon>
    </lineage>
</organism>
<keyword evidence="1" id="KW-0472">Membrane</keyword>
<keyword evidence="4" id="KW-1185">Reference proteome</keyword>
<keyword evidence="1" id="KW-1133">Transmembrane helix</keyword>
<name>A0A4Y3INP0_9VIBR</name>
<feature type="domain" description="CAAX prenyl protease 2/Lysostaphin resistance protein A-like" evidence="2">
    <location>
        <begin position="56"/>
        <end position="153"/>
    </location>
</feature>
<evidence type="ECO:0000313" key="4">
    <source>
        <dbReference type="Proteomes" id="UP000318242"/>
    </source>
</evidence>